<protein>
    <submittedName>
        <fullName evidence="1">Uncharacterized protein</fullName>
    </submittedName>
</protein>
<dbReference type="RefSeq" id="WP_206275475.1">
    <property type="nucleotide sequence ID" value="NZ_CAUDKO010000003.1"/>
</dbReference>
<gene>
    <name evidence="1" type="ORF">R77567_01649</name>
</gene>
<organism evidence="1 2">
    <name type="scientific">Ralstonia flatus</name>
    <dbReference type="NCBI Taxonomy" id="3058601"/>
    <lineage>
        <taxon>Bacteria</taxon>
        <taxon>Pseudomonadati</taxon>
        <taxon>Pseudomonadota</taxon>
        <taxon>Betaproteobacteria</taxon>
        <taxon>Burkholderiales</taxon>
        <taxon>Burkholderiaceae</taxon>
        <taxon>Ralstonia</taxon>
    </lineage>
</organism>
<evidence type="ECO:0000313" key="2">
    <source>
        <dbReference type="Proteomes" id="UP001190491"/>
    </source>
</evidence>
<dbReference type="EMBL" id="CAUDKO010000003">
    <property type="protein sequence ID" value="CAJ0862449.1"/>
    <property type="molecule type" value="Genomic_DNA"/>
</dbReference>
<reference evidence="1" key="1">
    <citation type="submission" date="2023-07" db="EMBL/GenBank/DDBJ databases">
        <authorList>
            <person name="Peeters C."/>
        </authorList>
    </citation>
    <scope>NUCLEOTIDE SEQUENCE</scope>
    <source>
        <strain evidence="1">R-77567</strain>
    </source>
</reference>
<dbReference type="AlphaFoldDB" id="A0AAD2C285"/>
<dbReference type="Proteomes" id="UP001190491">
    <property type="component" value="Unassembled WGS sequence"/>
</dbReference>
<evidence type="ECO:0000313" key="1">
    <source>
        <dbReference type="EMBL" id="CAJ0862449.1"/>
    </source>
</evidence>
<proteinExistence type="predicted"/>
<name>A0AAD2C285_9RALS</name>
<comment type="caution">
    <text evidence="1">The sequence shown here is derived from an EMBL/GenBank/DDBJ whole genome shotgun (WGS) entry which is preliminary data.</text>
</comment>
<sequence>MDMQSRNFEKEAIRAAKRGDTAKLDEIELAYIQAHVVLFDPERIYEDDEGLIRGHAVRVVRGAGTDGRTLVQWAKTDGGFVWSELNGELVQMPARYADTAPLFPVM</sequence>
<accession>A0AAD2C285</accession>